<reference evidence="1 2" key="1">
    <citation type="submission" date="2018-03" db="EMBL/GenBank/DDBJ databases">
        <title>Genomic framework for the identification of Micromonospora saelicesensis and Micromonospora noduli.</title>
        <authorList>
            <person name="Riesco R."/>
            <person name="Trujillo M.E."/>
        </authorList>
    </citation>
    <scope>NUCLEOTIDE SEQUENCE [LARGE SCALE GENOMIC DNA]</scope>
    <source>
        <strain evidence="1 2">GAR05</strain>
    </source>
</reference>
<gene>
    <name evidence="1" type="ORF">GAR05_01742</name>
</gene>
<dbReference type="EMBL" id="PXXW01000014">
    <property type="protein sequence ID" value="RAO01571.1"/>
    <property type="molecule type" value="Genomic_DNA"/>
</dbReference>
<name>A0ABX9CLS1_9ACTN</name>
<protein>
    <submittedName>
        <fullName evidence="1">Uncharacterized protein</fullName>
    </submittedName>
</protein>
<comment type="caution">
    <text evidence="1">The sequence shown here is derived from an EMBL/GenBank/DDBJ whole genome shotgun (WGS) entry which is preliminary data.</text>
</comment>
<accession>A0ABX9CLS1</accession>
<organism evidence="1 2">
    <name type="scientific">Micromonospora saelicesensis</name>
    <dbReference type="NCBI Taxonomy" id="285676"/>
    <lineage>
        <taxon>Bacteria</taxon>
        <taxon>Bacillati</taxon>
        <taxon>Actinomycetota</taxon>
        <taxon>Actinomycetes</taxon>
        <taxon>Micromonosporales</taxon>
        <taxon>Micromonosporaceae</taxon>
        <taxon>Micromonospora</taxon>
    </lineage>
</organism>
<proteinExistence type="predicted"/>
<dbReference type="Proteomes" id="UP000249334">
    <property type="component" value="Unassembled WGS sequence"/>
</dbReference>
<keyword evidence="2" id="KW-1185">Reference proteome</keyword>
<sequence length="76" mass="8483">MRTSANEKQASSLSGTLRFDIRRAQVRRLSLEEQRAHGDAFRRLDSFESAIRQAAELGDALVKLMVDGLARGLLQP</sequence>
<evidence type="ECO:0000313" key="2">
    <source>
        <dbReference type="Proteomes" id="UP000249334"/>
    </source>
</evidence>
<evidence type="ECO:0000313" key="1">
    <source>
        <dbReference type="EMBL" id="RAO01571.1"/>
    </source>
</evidence>